<accession>A0A0M0GCI8</accession>
<reference evidence="2" key="1">
    <citation type="submission" date="2015-07" db="EMBL/GenBank/DDBJ databases">
        <title>Fjat-10036 dsm4.</title>
        <authorList>
            <person name="Liu B."/>
            <person name="Wang J."/>
            <person name="Zhu Y."/>
            <person name="Liu G."/>
            <person name="Chen Q."/>
            <person name="Chen Z."/>
            <person name="Lan J."/>
            <person name="Che J."/>
            <person name="Ge C."/>
            <person name="Shi H."/>
            <person name="Pan Z."/>
            <person name="Liu X."/>
        </authorList>
    </citation>
    <scope>NUCLEOTIDE SEQUENCE [LARGE SCALE GENOMIC DNA]</scope>
    <source>
        <strain evidence="2">DSM 4</strain>
    </source>
</reference>
<organism evidence="1 2">
    <name type="scientific">Sporosarcina globispora</name>
    <name type="common">Bacillus globisporus</name>
    <dbReference type="NCBI Taxonomy" id="1459"/>
    <lineage>
        <taxon>Bacteria</taxon>
        <taxon>Bacillati</taxon>
        <taxon>Bacillota</taxon>
        <taxon>Bacilli</taxon>
        <taxon>Bacillales</taxon>
        <taxon>Caryophanaceae</taxon>
        <taxon>Sporosarcina</taxon>
    </lineage>
</organism>
<comment type="caution">
    <text evidence="1">The sequence shown here is derived from an EMBL/GenBank/DDBJ whole genome shotgun (WGS) entry which is preliminary data.</text>
</comment>
<dbReference type="OrthoDB" id="2991055at2"/>
<protein>
    <submittedName>
        <fullName evidence="1">Uncharacterized protein</fullName>
    </submittedName>
</protein>
<dbReference type="EMBL" id="LGUF01000007">
    <property type="protein sequence ID" value="KON87443.1"/>
    <property type="molecule type" value="Genomic_DNA"/>
</dbReference>
<dbReference type="PATRIC" id="fig|1459.3.peg.2543"/>
<dbReference type="AlphaFoldDB" id="A0A0M0GCI8"/>
<dbReference type="Proteomes" id="UP000037109">
    <property type="component" value="Unassembled WGS sequence"/>
</dbReference>
<dbReference type="STRING" id="1459.AF332_11800"/>
<dbReference type="RefSeq" id="WP_053434796.1">
    <property type="nucleotide sequence ID" value="NZ_LGUF01000007.1"/>
</dbReference>
<gene>
    <name evidence="1" type="ORF">AF332_11800</name>
</gene>
<keyword evidence="2" id="KW-1185">Reference proteome</keyword>
<sequence>MEVIATAHLEYWDGESLSGGSERLEIIVKFKEAGKFLKTKIVHSLASTARMRSGYASYQNYKEYIKEVEKYLDDPYLVKKEAEYLILKHFADKYSDEKKVDKKNNIHKRIKDVGKLEIKVKID</sequence>
<name>A0A0M0GCI8_SPOGL</name>
<proteinExistence type="predicted"/>
<evidence type="ECO:0000313" key="1">
    <source>
        <dbReference type="EMBL" id="KON87443.1"/>
    </source>
</evidence>
<evidence type="ECO:0000313" key="2">
    <source>
        <dbReference type="Proteomes" id="UP000037109"/>
    </source>
</evidence>